<evidence type="ECO:0000256" key="1">
    <source>
        <dbReference type="ARBA" id="ARBA00004413"/>
    </source>
</evidence>
<keyword evidence="11" id="KW-0175">Coiled coil</keyword>
<evidence type="ECO:0000256" key="3">
    <source>
        <dbReference type="ARBA" id="ARBA00020392"/>
    </source>
</evidence>
<keyword evidence="7" id="KW-1005">Bacterial flagellum biogenesis</keyword>
<proteinExistence type="inferred from homology"/>
<dbReference type="GO" id="GO:0071973">
    <property type="term" value="P:bacterial-type flagellum-dependent cell motility"/>
    <property type="evidence" value="ECO:0007669"/>
    <property type="project" value="InterPro"/>
</dbReference>
<evidence type="ECO:0000256" key="5">
    <source>
        <dbReference type="ARBA" id="ARBA00022475"/>
    </source>
</evidence>
<dbReference type="GO" id="GO:0044781">
    <property type="term" value="P:bacterial-type flagellum organization"/>
    <property type="evidence" value="ECO:0007669"/>
    <property type="project" value="UniProtKB-KW"/>
</dbReference>
<protein>
    <recommendedName>
        <fullName evidence="3">Flagellar FliJ protein</fullName>
    </recommendedName>
</protein>
<feature type="coiled-coil region" evidence="11">
    <location>
        <begin position="96"/>
        <end position="135"/>
    </location>
</feature>
<dbReference type="GO" id="GO:0006935">
    <property type="term" value="P:chemotaxis"/>
    <property type="evidence" value="ECO:0007669"/>
    <property type="project" value="UniProtKB-KW"/>
</dbReference>
<dbReference type="AlphaFoldDB" id="A0A4Y3TVQ7"/>
<dbReference type="GO" id="GO:0005886">
    <property type="term" value="C:plasma membrane"/>
    <property type="evidence" value="ECO:0007669"/>
    <property type="project" value="UniProtKB-SubCell"/>
</dbReference>
<dbReference type="GO" id="GO:0009288">
    <property type="term" value="C:bacterial-type flagellum"/>
    <property type="evidence" value="ECO:0007669"/>
    <property type="project" value="InterPro"/>
</dbReference>
<evidence type="ECO:0000256" key="7">
    <source>
        <dbReference type="ARBA" id="ARBA00022795"/>
    </source>
</evidence>
<keyword evidence="5" id="KW-1003">Cell membrane</keyword>
<evidence type="ECO:0000256" key="10">
    <source>
        <dbReference type="ARBA" id="ARBA00023225"/>
    </source>
</evidence>
<gene>
    <name evidence="12" type="ORF">APE01nite_16600</name>
</gene>
<comment type="subcellular location">
    <subcellularLocation>
        <location evidence="1">Cell membrane</location>
        <topology evidence="1">Peripheral membrane protein</topology>
        <orientation evidence="1">Cytoplasmic side</orientation>
    </subcellularLocation>
</comment>
<dbReference type="InterPro" id="IPR053716">
    <property type="entry name" value="Flag_assembly_chemotaxis_eff"/>
</dbReference>
<organism evidence="12 13">
    <name type="scientific">Acetobacter peroxydans</name>
    <dbReference type="NCBI Taxonomy" id="104098"/>
    <lineage>
        <taxon>Bacteria</taxon>
        <taxon>Pseudomonadati</taxon>
        <taxon>Pseudomonadota</taxon>
        <taxon>Alphaproteobacteria</taxon>
        <taxon>Acetobacterales</taxon>
        <taxon>Acetobacteraceae</taxon>
        <taxon>Acetobacter</taxon>
    </lineage>
</organism>
<sequence>MNPRARALQSLIRLRKTEVDQARAELARVLAHERAAEVRLAHSRQQLQSEQFEVSAGHTSMEDFLTWLPVGRDAIERAHRLVLEAQQASDQARAGLTQANAALKAAEAVLARWREEEREKEARREQNEVDDLSRRVRGVFGIG</sequence>
<accession>A0A4Y3TVQ7</accession>
<evidence type="ECO:0000313" key="12">
    <source>
        <dbReference type="EMBL" id="GEB85863.1"/>
    </source>
</evidence>
<evidence type="ECO:0000256" key="8">
    <source>
        <dbReference type="ARBA" id="ARBA00022927"/>
    </source>
</evidence>
<dbReference type="NCBIfam" id="TIGR02473">
    <property type="entry name" value="flagell_FliJ"/>
    <property type="match status" value="1"/>
</dbReference>
<keyword evidence="4" id="KW-0813">Transport</keyword>
<dbReference type="InterPro" id="IPR012823">
    <property type="entry name" value="Flagell_FliJ"/>
</dbReference>
<keyword evidence="10" id="KW-1006">Bacterial flagellum protein export</keyword>
<keyword evidence="9" id="KW-0472">Membrane</keyword>
<evidence type="ECO:0000256" key="4">
    <source>
        <dbReference type="ARBA" id="ARBA00022448"/>
    </source>
</evidence>
<evidence type="ECO:0000256" key="6">
    <source>
        <dbReference type="ARBA" id="ARBA00022500"/>
    </source>
</evidence>
<dbReference type="Gene3D" id="1.10.287.1700">
    <property type="match status" value="1"/>
</dbReference>
<dbReference type="OrthoDB" id="7226076at2"/>
<evidence type="ECO:0000256" key="9">
    <source>
        <dbReference type="ARBA" id="ARBA00023136"/>
    </source>
</evidence>
<dbReference type="RefSeq" id="WP_141376476.1">
    <property type="nucleotide sequence ID" value="NZ_BAPL01000030.1"/>
</dbReference>
<comment type="similarity">
    <text evidence="2">Belongs to the FliJ family.</text>
</comment>
<reference evidence="12 13" key="1">
    <citation type="submission" date="2019-06" db="EMBL/GenBank/DDBJ databases">
        <title>Whole genome shotgun sequence of Acetobacter peroxydans NBRC 13755.</title>
        <authorList>
            <person name="Hosoyama A."/>
            <person name="Uohara A."/>
            <person name="Ohji S."/>
            <person name="Ichikawa N."/>
        </authorList>
    </citation>
    <scope>NUCLEOTIDE SEQUENCE [LARGE SCALE GENOMIC DNA]</scope>
    <source>
        <strain evidence="12 13">NBRC 13755</strain>
    </source>
</reference>
<comment type="caution">
    <text evidence="12">The sequence shown here is derived from an EMBL/GenBank/DDBJ whole genome shotgun (WGS) entry which is preliminary data.</text>
</comment>
<dbReference type="Proteomes" id="UP000317730">
    <property type="component" value="Unassembled WGS sequence"/>
</dbReference>
<evidence type="ECO:0000256" key="11">
    <source>
        <dbReference type="SAM" id="Coils"/>
    </source>
</evidence>
<keyword evidence="8" id="KW-0653">Protein transport</keyword>
<dbReference type="Pfam" id="PF02050">
    <property type="entry name" value="FliJ"/>
    <property type="match status" value="1"/>
</dbReference>
<dbReference type="EMBL" id="BJMV01000008">
    <property type="protein sequence ID" value="GEB85863.1"/>
    <property type="molecule type" value="Genomic_DNA"/>
</dbReference>
<keyword evidence="6" id="KW-0145">Chemotaxis</keyword>
<evidence type="ECO:0000256" key="2">
    <source>
        <dbReference type="ARBA" id="ARBA00010004"/>
    </source>
</evidence>
<name>A0A4Y3TVQ7_9PROT</name>
<evidence type="ECO:0000313" key="13">
    <source>
        <dbReference type="Proteomes" id="UP000317730"/>
    </source>
</evidence>
<keyword evidence="13" id="KW-1185">Reference proteome</keyword>
<dbReference type="GO" id="GO:0015031">
    <property type="term" value="P:protein transport"/>
    <property type="evidence" value="ECO:0007669"/>
    <property type="project" value="UniProtKB-KW"/>
</dbReference>